<gene>
    <name evidence="1" type="ORF">QFC20_005469</name>
</gene>
<dbReference type="Proteomes" id="UP001230649">
    <property type="component" value="Unassembled WGS sequence"/>
</dbReference>
<accession>A0ACC2VP74</accession>
<keyword evidence="2" id="KW-1185">Reference proteome</keyword>
<sequence length="2356" mass="260421">MDEPPEDVQPMEVDQVADAAIVAPQALEAPQESTQHREDPETELTAGNDVVGDGQARADEPLAAPEMTMDLEMEQTTAAENPIRDPSAQAQSATEESTTAHVQAVTEETMTAQALPAVEEATTAQKSTVIENPTTVQGPTGAEETPTIQVPNVDSATEVAEMLETELLDEAVEAAAVPENPSADQQPIPDAEHGVAETENALPDLPGDVDPQPSAQDGLLSVNQEELQEISVVADANVEQPATHDTEDSATSAASNSGDADAQSLPNPDSLQVLAALNNALAYRETHTTEETEDTVLVLQKTQRESDGMPDSPHSADSYNEGSTLTSLGPQDGLLFAKSEGFNLNSASMDGAMNDSSKYMNNDGLKDYSIPESRFAGVFLDIVPDRRKLRGYIPSEEVKASRSLKVTIKKPEGWVSRMSQAVDASQSQEASTSSGRRSGRTRKPKSHFDDIDFNYDFPTPSRKRGARQRVVESEEVTLQEEPRARSRKVESEEFTLPADEVDTPDQGMSDNTDEDLVEKTRKSRQSENLQPTRKSGRVAEKGKRAHWDAVDDGQELDDMSVSGPSTTVSKRRSSILLPHNVRAKHQRGPIPHDDGEIDELARSYSEDSMNDLSEEPATQRRKTGRGKGRGKGKGKKIIESDDDFELIAERAKSEDTAHSVDEDVLIYHREGKKTDGLIRLDHQLCDKCFRPSAKDLLNAKKKKRRGKKRKAEEFEEGSADEAERLMGWIECEKCTVSFHWSCLPGNIRQKHLNEDKQLPPDEQIFYKGAPRGDDTLLLLCPHCETELVVNCMACGTSQPLPKPNGVQAKTAAKVNGSGAEASRDQKIQVDKKPDKGTETIVMEENAGKSATASGDGGEDASVAQADASHQPVDMEKTNEDVSPKIHDKAESARDQSEAKTDEIPVPSTRNADPMETSDVMDVDELENMESDDEEELPLLFRCIWCKRCAHYEHLSKPPNGRPGMTVEEIAAWYQEGELNQVYKCLDCRTWDTAPEYILGWRPTNGEDIGARQDFEVDALEDAKKPQKREYLVKWKNKAFRHSTWAPHDYLSSVSRGLLLHFLRSGVRVTLETESKIATKDSVIGEDIAEAVLGVDEEGKRGVELPFQLGPPKADVEAREKIPGAWTTPDRILDVYFLKSAVQALKRQRIAEGLKDIADMSTISVESQNLLKDGVRPLDEQLVSVDSAEKILKTKFKRQDAKTMVKCLGWVYIKWQDLQYEAATWDTPLPVESPGYSAFVSAFEAYLWGRTVLVPMLKPSEAQKRDSRPLNGFVRMANQPSCVKGGPGRHRSPQQLMDFQLEGLNWLMSKWHNLQSCILADDMGLGKTVQIASFLALLGSAQYHVYPHLIVVPNSTLQNWTRELTKWAPHLRVVPYFGEKASKNIIKEYEIYHEPRNINTLKTHVVVTTYECITSSKDFGVFARIPRWETLIVDEAQRLKAGSSLIFKKLNELNSVHKVLLTGTPLNNTIREILNLMNFLDPKEFNNLDALEKRYSIPDEELYKELRAKIAPYMLRRSKNQVLDLPAKNEIIVPLTMRPLQKQVYRGILERNADLMELLSRLNKNNTKKPKRSSLHNVLMEMRKCLQHPFLCNNALEDYTLGPVERHQALIDGSAKLGFLKAMLPKLRAKGHRVLLFSQFKIALDIIEQFFDGEDFKYLRLDGDTPQAKRQKDIDAFNAPNSPYFIFLLSTRAGGVGINLASADTGRSSENNTATQDIADRVSPVIIHDLDFNPHLDMQAIARSYRYGQKKTVMVYRLMMAQTVEANIMQASKKKLLLDHLIVQSLRKNVDDEDDFATIVLNGAKAVFDDKAENDISYSGEALDTMISELESREKPENEGKGAGFTFAPVYDSVHKSAAELPDLPGDAEPQDSDFWADVLKRIEDESKARDAELYGTGKRMRGKQISYANDRDLDRSQSRMEVDEPHEQGKREDDVASQESDFELDNSDLSDAPLGGDLENELAELAPRPSKRIKRIPPRLALATDDRHSGSDRGTPADNRSSMDEGSLGTAENPAKKPRGRPRKSKLAAAAQDAQTAKNAEPKTASAEQTSAIGLLQHKLRLAKTQISRLRYAAADCNLSDYALKVQAILSPQLDPHARWDVYAALATEVDDVLKTRSLQPVFMRNDVMHAVLPLFQLENDDAPNQANGTSSAATARQPGTGKSNTHSSATSASSLVNARFAQSERNAKGQASAGSRNGPPSSRVTAQGNAKKTKAPRLSIGTQQATRPATGTSKSIAQVITPTPAAVCFFCSGNHSTTSCPGLGSHAKISEFSVKVQSSEGSSADKAQWIKWLEDKRKTLPKPVLSEGPAPAVASAHPREIVSKRRSTSSEQKVTDEQSAVEKLVGELIVIEDSD</sequence>
<organism evidence="1 2">
    <name type="scientific">Naganishia adeliensis</name>
    <dbReference type="NCBI Taxonomy" id="92952"/>
    <lineage>
        <taxon>Eukaryota</taxon>
        <taxon>Fungi</taxon>
        <taxon>Dikarya</taxon>
        <taxon>Basidiomycota</taxon>
        <taxon>Agaricomycotina</taxon>
        <taxon>Tremellomycetes</taxon>
        <taxon>Filobasidiales</taxon>
        <taxon>Filobasidiaceae</taxon>
        <taxon>Naganishia</taxon>
    </lineage>
</organism>
<proteinExistence type="predicted"/>
<evidence type="ECO:0000313" key="2">
    <source>
        <dbReference type="Proteomes" id="UP001230649"/>
    </source>
</evidence>
<protein>
    <submittedName>
        <fullName evidence="1">Uncharacterized protein</fullName>
    </submittedName>
</protein>
<evidence type="ECO:0000313" key="1">
    <source>
        <dbReference type="EMBL" id="KAJ9100337.1"/>
    </source>
</evidence>
<comment type="caution">
    <text evidence="1">The sequence shown here is derived from an EMBL/GenBank/DDBJ whole genome shotgun (WGS) entry which is preliminary data.</text>
</comment>
<dbReference type="EMBL" id="JASBWS010000076">
    <property type="protein sequence ID" value="KAJ9100337.1"/>
    <property type="molecule type" value="Genomic_DNA"/>
</dbReference>
<name>A0ACC2VP74_9TREE</name>
<reference evidence="1" key="1">
    <citation type="submission" date="2023-04" db="EMBL/GenBank/DDBJ databases">
        <title>Draft Genome sequencing of Naganishia species isolated from polar environments using Oxford Nanopore Technology.</title>
        <authorList>
            <person name="Leo P."/>
            <person name="Venkateswaran K."/>
        </authorList>
    </citation>
    <scope>NUCLEOTIDE SEQUENCE</scope>
    <source>
        <strain evidence="1">MNA-CCFEE 5262</strain>
    </source>
</reference>